<dbReference type="Proteomes" id="UP000199516">
    <property type="component" value="Unassembled WGS sequence"/>
</dbReference>
<accession>A0A1I2AD94</accession>
<dbReference type="RefSeq" id="WP_091657611.1">
    <property type="nucleotide sequence ID" value="NZ_FONT01000001.1"/>
</dbReference>
<dbReference type="STRING" id="930128.SAMN05192532_101797"/>
<feature type="transmembrane region" description="Helical" evidence="1">
    <location>
        <begin position="7"/>
        <end position="26"/>
    </location>
</feature>
<keyword evidence="1" id="KW-0472">Membrane</keyword>
<reference evidence="2 3" key="1">
    <citation type="submission" date="2016-10" db="EMBL/GenBank/DDBJ databases">
        <authorList>
            <person name="de Groot N.N."/>
        </authorList>
    </citation>
    <scope>NUCLEOTIDE SEQUENCE [LARGE SCALE GENOMIC DNA]</scope>
    <source>
        <strain evidence="2 3">DSM 23995</strain>
    </source>
</reference>
<evidence type="ECO:0000313" key="2">
    <source>
        <dbReference type="EMBL" id="SFE41866.1"/>
    </source>
</evidence>
<dbReference type="AlphaFoldDB" id="A0A1I2AD94"/>
<keyword evidence="1" id="KW-0812">Transmembrane</keyword>
<evidence type="ECO:0000256" key="1">
    <source>
        <dbReference type="SAM" id="Phobius"/>
    </source>
</evidence>
<gene>
    <name evidence="2" type="ORF">SAMN05192532_101797</name>
</gene>
<dbReference type="EMBL" id="FONT01000001">
    <property type="protein sequence ID" value="SFE41866.1"/>
    <property type="molecule type" value="Genomic_DNA"/>
</dbReference>
<dbReference type="OrthoDB" id="2390164at2"/>
<organism evidence="2 3">
    <name type="scientific">Alteribacillus iranensis</name>
    <dbReference type="NCBI Taxonomy" id="930128"/>
    <lineage>
        <taxon>Bacteria</taxon>
        <taxon>Bacillati</taxon>
        <taxon>Bacillota</taxon>
        <taxon>Bacilli</taxon>
        <taxon>Bacillales</taxon>
        <taxon>Bacillaceae</taxon>
        <taxon>Alteribacillus</taxon>
    </lineage>
</organism>
<proteinExistence type="predicted"/>
<keyword evidence="1" id="KW-1133">Transmembrane helix</keyword>
<protein>
    <submittedName>
        <fullName evidence="2">Uncharacterized protein</fullName>
    </submittedName>
</protein>
<name>A0A1I2AD94_9BACI</name>
<keyword evidence="3" id="KW-1185">Reference proteome</keyword>
<evidence type="ECO:0000313" key="3">
    <source>
        <dbReference type="Proteomes" id="UP000199516"/>
    </source>
</evidence>
<sequence>MKKLINGAIILFVILIVSGFLIPVQLTAPPDVRTIVDHTNQVYVTPPCFNEAELTNYLQETTYQEATELGYKPESSCTADSVVEEEVPINIALFKMMGLRETKWDDEAVWQ</sequence>